<protein>
    <submittedName>
        <fullName evidence="1">Uncharacterized protein</fullName>
    </submittedName>
</protein>
<gene>
    <name evidence="1" type="ORF">PSON_ATCC_30995.1.T0430253</name>
</gene>
<name>A0A8S1MWX5_9CILI</name>
<dbReference type="OrthoDB" id="309868at2759"/>
<keyword evidence="2" id="KW-1185">Reference proteome</keyword>
<dbReference type="EMBL" id="CAJJDN010000043">
    <property type="protein sequence ID" value="CAD8082521.1"/>
    <property type="molecule type" value="Genomic_DNA"/>
</dbReference>
<dbReference type="Proteomes" id="UP000692954">
    <property type="component" value="Unassembled WGS sequence"/>
</dbReference>
<evidence type="ECO:0000313" key="1">
    <source>
        <dbReference type="EMBL" id="CAD8082521.1"/>
    </source>
</evidence>
<reference evidence="1" key="1">
    <citation type="submission" date="2021-01" db="EMBL/GenBank/DDBJ databases">
        <authorList>
            <consortium name="Genoscope - CEA"/>
            <person name="William W."/>
        </authorList>
    </citation>
    <scope>NUCLEOTIDE SEQUENCE</scope>
</reference>
<proteinExistence type="predicted"/>
<evidence type="ECO:0000313" key="2">
    <source>
        <dbReference type="Proteomes" id="UP000692954"/>
    </source>
</evidence>
<organism evidence="1 2">
    <name type="scientific">Paramecium sonneborni</name>
    <dbReference type="NCBI Taxonomy" id="65129"/>
    <lineage>
        <taxon>Eukaryota</taxon>
        <taxon>Sar</taxon>
        <taxon>Alveolata</taxon>
        <taxon>Ciliophora</taxon>
        <taxon>Intramacronucleata</taxon>
        <taxon>Oligohymenophorea</taxon>
        <taxon>Peniculida</taxon>
        <taxon>Parameciidae</taxon>
        <taxon>Paramecium</taxon>
    </lineage>
</organism>
<dbReference type="AlphaFoldDB" id="A0A8S1MWX5"/>
<accession>A0A8S1MWX5</accession>
<comment type="caution">
    <text evidence="1">The sequence shown here is derived from an EMBL/GenBank/DDBJ whole genome shotgun (WGS) entry which is preliminary data.</text>
</comment>
<sequence>MNINNIIKNTQNLIEQDILKHLNATCSFKNQFQIIQKGCGKNQYQNYINLIEGFTNIECQPKEIIFRLYEILPIVCQKQILEAEKQMNNFITPTSFQIQFQKDQITKLKMLIPFKNLTKDKLILNPLFCDFQIFLESLKYNQSYQNEINKIDADEQYVIMLLWRLREILNNKNYGKAQFEVILFPKQFNFGIIQIKNGIETIYFDSLEHQWNFLNMNNKFHKQSALISEALSNKEINELNINLFEIYQYDQIMKDQTIIEKKQRKNKEMKQKLDRELIKKIKQDQGIKFQKYFLIRPKNFVNIQSIFCLHDGINNYLKHSLIFDNQQNLQCKCGREFDVYTCDTLIIDKDFRDIIDFIIQEMIADKYLDYRIFLIPLFLEIEIDQYKNQFIVIFFRDKYNNKVPLKRFLFKAKNYNYDINCILEKEGDQDDLFEGEDITDYSVIEDDVIIDY</sequence>